<proteinExistence type="predicted"/>
<protein>
    <submittedName>
        <fullName evidence="1">Uncharacterized protein</fullName>
    </submittedName>
</protein>
<name>A0AAX3W2Q1_MAMLE</name>
<dbReference type="AlphaFoldDB" id="A0AAX3W2Q1"/>
<dbReference type="Proteomes" id="UP001223261">
    <property type="component" value="Chromosome"/>
</dbReference>
<evidence type="ECO:0000313" key="2">
    <source>
        <dbReference type="Proteomes" id="UP001223261"/>
    </source>
</evidence>
<accession>A0AAX3W2Q1</accession>
<dbReference type="EMBL" id="CP118848">
    <property type="protein sequence ID" value="WHI59024.1"/>
    <property type="molecule type" value="Genomic_DNA"/>
</dbReference>
<organism evidence="1 2">
    <name type="scientific">Mammaliicoccus lentus</name>
    <name type="common">Staphylococcus lentus</name>
    <dbReference type="NCBI Taxonomy" id="42858"/>
    <lineage>
        <taxon>Bacteria</taxon>
        <taxon>Bacillati</taxon>
        <taxon>Bacillota</taxon>
        <taxon>Bacilli</taxon>
        <taxon>Bacillales</taxon>
        <taxon>Staphylococcaceae</taxon>
        <taxon>Mammaliicoccus</taxon>
    </lineage>
</organism>
<gene>
    <name evidence="1" type="ORF">PYH69_09670</name>
</gene>
<dbReference type="RefSeq" id="WP_282861794.1">
    <property type="nucleotide sequence ID" value="NZ_CP118848.1"/>
</dbReference>
<sequence length="49" mass="5997">MSLYRHYAPVIDWKEKKTKSVKYKKAEVKPVARSKYYNTLFYSCFKGWE</sequence>
<reference evidence="1" key="1">
    <citation type="journal article" date="2023" name="Antibiotics">
        <title>Prevalence and Molecular Characterization of Methicillin-Resistant Staphylococci (MRS) and Mammaliicocci (MRM) in Dromedary Camels from Algeria: First Detection of SCCmec-mecC Hybrid in Methicillin-Resistant Mammaliicoccus lentus.</title>
        <authorList>
            <person name="Belhout C."/>
            <person name="Boyen F."/>
            <person name="Vereecke N."/>
            <person name="Theuns S."/>
            <person name="Taibi N."/>
            <person name="Stegger M."/>
            <person name="de la Fe-Rodriguez P.Y."/>
            <person name="Bouayad L."/>
            <person name="Elgroud R."/>
            <person name="Butaye P."/>
        </authorList>
    </citation>
    <scope>NUCLEOTIDE SEQUENCE</scope>
    <source>
        <strain evidence="1">7048</strain>
    </source>
</reference>
<evidence type="ECO:0000313" key="1">
    <source>
        <dbReference type="EMBL" id="WHI59024.1"/>
    </source>
</evidence>